<dbReference type="EMBL" id="BAEP01000074">
    <property type="protein sequence ID" value="GAC25963.1"/>
    <property type="molecule type" value="Genomic_DNA"/>
</dbReference>
<dbReference type="AlphaFoldDB" id="K6ZAG5"/>
<gene>
    <name evidence="1" type="ORF">GMES_3686</name>
</gene>
<comment type="caution">
    <text evidence="1">The sequence shown here is derived from an EMBL/GenBank/DDBJ whole genome shotgun (WGS) entry which is preliminary data.</text>
</comment>
<organism evidence="1 2">
    <name type="scientific">Paraglaciecola mesophila KMM 241</name>
    <dbReference type="NCBI Taxonomy" id="1128912"/>
    <lineage>
        <taxon>Bacteria</taxon>
        <taxon>Pseudomonadati</taxon>
        <taxon>Pseudomonadota</taxon>
        <taxon>Gammaproteobacteria</taxon>
        <taxon>Alteromonadales</taxon>
        <taxon>Alteromonadaceae</taxon>
        <taxon>Paraglaciecola</taxon>
    </lineage>
</organism>
<accession>K6ZAG5</accession>
<sequence>MQHFTLPHTPILYWVSRQFGLAGKFVHLSNNIQPIKKRAT</sequence>
<evidence type="ECO:0000313" key="1">
    <source>
        <dbReference type="EMBL" id="GAC25963.1"/>
    </source>
</evidence>
<reference evidence="1 2" key="1">
    <citation type="journal article" date="2017" name="Antonie Van Leeuwenhoek">
        <title>Rhizobium rhizosphaerae sp. nov., a novel species isolated from rice rhizosphere.</title>
        <authorList>
            <person name="Zhao J.J."/>
            <person name="Zhang J."/>
            <person name="Zhang R.J."/>
            <person name="Zhang C.W."/>
            <person name="Yin H.Q."/>
            <person name="Zhang X.X."/>
        </authorList>
    </citation>
    <scope>NUCLEOTIDE SEQUENCE [LARGE SCALE GENOMIC DNA]</scope>
    <source>
        <strain evidence="1 2">KMM 241</strain>
    </source>
</reference>
<protein>
    <submittedName>
        <fullName evidence="1">Uncharacterized protein</fullName>
    </submittedName>
</protein>
<name>K6ZAG5_9ALTE</name>
<evidence type="ECO:0000313" key="2">
    <source>
        <dbReference type="Proteomes" id="UP000006263"/>
    </source>
</evidence>
<proteinExistence type="predicted"/>
<dbReference type="Proteomes" id="UP000006263">
    <property type="component" value="Unassembled WGS sequence"/>
</dbReference>